<name>A0ABP0WDS9_9BRYO</name>
<keyword evidence="1" id="KW-1133">Transmembrane helix</keyword>
<dbReference type="Proteomes" id="UP001497444">
    <property type="component" value="Chromosome 16"/>
</dbReference>
<keyword evidence="3" id="KW-1185">Reference proteome</keyword>
<feature type="transmembrane region" description="Helical" evidence="1">
    <location>
        <begin position="6"/>
        <end position="29"/>
    </location>
</feature>
<sequence length="69" mass="7814">MPLSSLYVVVVSVFLQVFGFLAHLWFACYSCPRMAIVEMPFLGAKIDFTHFGEAADFHLRAPLLLVKHD</sequence>
<evidence type="ECO:0000313" key="3">
    <source>
        <dbReference type="Proteomes" id="UP001497444"/>
    </source>
</evidence>
<evidence type="ECO:0000313" key="2">
    <source>
        <dbReference type="EMBL" id="CAK9263938.1"/>
    </source>
</evidence>
<proteinExistence type="predicted"/>
<reference evidence="2" key="1">
    <citation type="submission" date="2024-02" db="EMBL/GenBank/DDBJ databases">
        <authorList>
            <consortium name="ELIXIR-Norway"/>
            <consortium name="Elixir Norway"/>
        </authorList>
    </citation>
    <scope>NUCLEOTIDE SEQUENCE</scope>
</reference>
<evidence type="ECO:0000256" key="1">
    <source>
        <dbReference type="SAM" id="Phobius"/>
    </source>
</evidence>
<evidence type="ECO:0008006" key="4">
    <source>
        <dbReference type="Google" id="ProtNLM"/>
    </source>
</evidence>
<accession>A0ABP0WDS9</accession>
<keyword evidence="1" id="KW-0812">Transmembrane</keyword>
<dbReference type="EMBL" id="OZ020111">
    <property type="protein sequence ID" value="CAK9263938.1"/>
    <property type="molecule type" value="Genomic_DNA"/>
</dbReference>
<organism evidence="2 3">
    <name type="scientific">Sphagnum jensenii</name>
    <dbReference type="NCBI Taxonomy" id="128206"/>
    <lineage>
        <taxon>Eukaryota</taxon>
        <taxon>Viridiplantae</taxon>
        <taxon>Streptophyta</taxon>
        <taxon>Embryophyta</taxon>
        <taxon>Bryophyta</taxon>
        <taxon>Sphagnophytina</taxon>
        <taxon>Sphagnopsida</taxon>
        <taxon>Sphagnales</taxon>
        <taxon>Sphagnaceae</taxon>
        <taxon>Sphagnum</taxon>
    </lineage>
</organism>
<keyword evidence="1" id="KW-0472">Membrane</keyword>
<protein>
    <recommendedName>
        <fullName evidence="4">Secreted protein</fullName>
    </recommendedName>
</protein>
<gene>
    <name evidence="2" type="ORF">CSSPJE1EN1_LOCUS9416</name>
</gene>